<dbReference type="OrthoDB" id="5816932at2"/>
<evidence type="ECO:0000259" key="6">
    <source>
        <dbReference type="PROSITE" id="PS50977"/>
    </source>
</evidence>
<dbReference type="STRING" id="1720063.SAMN05216217_12212"/>
<dbReference type="SUPFAM" id="SSF46689">
    <property type="entry name" value="Homeodomain-like"/>
    <property type="match status" value="1"/>
</dbReference>
<dbReference type="InterPro" id="IPR013572">
    <property type="entry name" value="Tscrpt_reg_MAATS_C"/>
</dbReference>
<evidence type="ECO:0000256" key="1">
    <source>
        <dbReference type="ARBA" id="ARBA00022491"/>
    </source>
</evidence>
<dbReference type="PRINTS" id="PR00455">
    <property type="entry name" value="HTHTETR"/>
</dbReference>
<name>A0A1I4UGA0_9GAMM</name>
<dbReference type="PROSITE" id="PS50977">
    <property type="entry name" value="HTH_TETR_2"/>
    <property type="match status" value="1"/>
</dbReference>
<sequence>MARRTKQEAEETRQQIIEAAEQCFHQKGIARTTLGDVAQAAGVTRGAIYWHFTDKSELLDVLLQRMTLPLDEIAEATRNTAEPDPLGRMRELLVQIFRRVELDASSRRMHEIMFHRCELTEAQNDTNQRLLQLYNTHSEHTELALRNACAKGQLPASLHLPTATLALKGFIVGVIHQWLLMPERSSLAESAEALADTALAMLQTQALQRN</sequence>
<dbReference type="PANTHER" id="PTHR30055:SF240">
    <property type="entry name" value="HTH-TYPE TRANSCRIPTIONAL REGULATOR ACRR"/>
    <property type="match status" value="1"/>
</dbReference>
<dbReference type="GO" id="GO:0000976">
    <property type="term" value="F:transcription cis-regulatory region binding"/>
    <property type="evidence" value="ECO:0007669"/>
    <property type="project" value="TreeGrafter"/>
</dbReference>
<dbReference type="PROSITE" id="PS01081">
    <property type="entry name" value="HTH_TETR_1"/>
    <property type="match status" value="1"/>
</dbReference>
<dbReference type="SUPFAM" id="SSF48498">
    <property type="entry name" value="Tetracyclin repressor-like, C-terminal domain"/>
    <property type="match status" value="1"/>
</dbReference>
<dbReference type="InterPro" id="IPR050109">
    <property type="entry name" value="HTH-type_TetR-like_transc_reg"/>
</dbReference>
<dbReference type="Pfam" id="PF00440">
    <property type="entry name" value="TetR_N"/>
    <property type="match status" value="1"/>
</dbReference>
<organism evidence="7 8">
    <name type="scientific">Halopseudomonas yangmingensis</name>
    <dbReference type="NCBI Taxonomy" id="1720063"/>
    <lineage>
        <taxon>Bacteria</taxon>
        <taxon>Pseudomonadati</taxon>
        <taxon>Pseudomonadota</taxon>
        <taxon>Gammaproteobacteria</taxon>
        <taxon>Pseudomonadales</taxon>
        <taxon>Pseudomonadaceae</taxon>
        <taxon>Halopseudomonas</taxon>
    </lineage>
</organism>
<dbReference type="Gene3D" id="1.10.357.10">
    <property type="entry name" value="Tetracycline Repressor, domain 2"/>
    <property type="match status" value="1"/>
</dbReference>
<evidence type="ECO:0000256" key="4">
    <source>
        <dbReference type="ARBA" id="ARBA00023163"/>
    </source>
</evidence>
<dbReference type="GO" id="GO:0003700">
    <property type="term" value="F:DNA-binding transcription factor activity"/>
    <property type="evidence" value="ECO:0007669"/>
    <property type="project" value="TreeGrafter"/>
</dbReference>
<dbReference type="InterPro" id="IPR023772">
    <property type="entry name" value="DNA-bd_HTH_TetR-type_CS"/>
</dbReference>
<keyword evidence="8" id="KW-1185">Reference proteome</keyword>
<dbReference type="Pfam" id="PF08361">
    <property type="entry name" value="TetR_C_2"/>
    <property type="match status" value="1"/>
</dbReference>
<keyword evidence="2" id="KW-0805">Transcription regulation</keyword>
<dbReference type="PANTHER" id="PTHR30055">
    <property type="entry name" value="HTH-TYPE TRANSCRIPTIONAL REGULATOR RUTR"/>
    <property type="match status" value="1"/>
</dbReference>
<dbReference type="RefSeq" id="WP_093478833.1">
    <property type="nucleotide sequence ID" value="NZ_FOUI01000022.1"/>
</dbReference>
<dbReference type="AlphaFoldDB" id="A0A1I4UGA0"/>
<feature type="DNA-binding region" description="H-T-H motif" evidence="5">
    <location>
        <begin position="33"/>
        <end position="52"/>
    </location>
</feature>
<dbReference type="InterPro" id="IPR009057">
    <property type="entry name" value="Homeodomain-like_sf"/>
</dbReference>
<dbReference type="InterPro" id="IPR036271">
    <property type="entry name" value="Tet_transcr_reg_TetR-rel_C_sf"/>
</dbReference>
<keyword evidence="4" id="KW-0804">Transcription</keyword>
<feature type="domain" description="HTH tetR-type" evidence="6">
    <location>
        <begin position="10"/>
        <end position="70"/>
    </location>
</feature>
<reference evidence="8" key="1">
    <citation type="submission" date="2016-10" db="EMBL/GenBank/DDBJ databases">
        <authorList>
            <person name="Varghese N."/>
            <person name="Submissions S."/>
        </authorList>
    </citation>
    <scope>NUCLEOTIDE SEQUENCE [LARGE SCALE GENOMIC DNA]</scope>
    <source>
        <strain evidence="8">DSM 24213</strain>
    </source>
</reference>
<gene>
    <name evidence="7" type="ORF">SAMN05216217_12212</name>
</gene>
<dbReference type="InterPro" id="IPR001647">
    <property type="entry name" value="HTH_TetR"/>
</dbReference>
<accession>A0A1I4UGA0</accession>
<evidence type="ECO:0000256" key="2">
    <source>
        <dbReference type="ARBA" id="ARBA00023015"/>
    </source>
</evidence>
<evidence type="ECO:0000313" key="8">
    <source>
        <dbReference type="Proteomes" id="UP000243629"/>
    </source>
</evidence>
<protein>
    <submittedName>
        <fullName evidence="7">Transcriptional regulator, TetR family</fullName>
    </submittedName>
</protein>
<dbReference type="Proteomes" id="UP000243629">
    <property type="component" value="Unassembled WGS sequence"/>
</dbReference>
<keyword evidence="1" id="KW-0678">Repressor</keyword>
<evidence type="ECO:0000256" key="3">
    <source>
        <dbReference type="ARBA" id="ARBA00023125"/>
    </source>
</evidence>
<keyword evidence="3 5" id="KW-0238">DNA-binding</keyword>
<proteinExistence type="predicted"/>
<dbReference type="EMBL" id="FOUI01000022">
    <property type="protein sequence ID" value="SFM87955.1"/>
    <property type="molecule type" value="Genomic_DNA"/>
</dbReference>
<evidence type="ECO:0000256" key="5">
    <source>
        <dbReference type="PROSITE-ProRule" id="PRU00335"/>
    </source>
</evidence>
<evidence type="ECO:0000313" key="7">
    <source>
        <dbReference type="EMBL" id="SFM87955.1"/>
    </source>
</evidence>